<accession>A0A368YNQ0</accession>
<evidence type="ECO:0000256" key="1">
    <source>
        <dbReference type="SAM" id="MobiDB-lite"/>
    </source>
</evidence>
<keyword evidence="3" id="KW-1185">Reference proteome</keyword>
<dbReference type="AlphaFoldDB" id="A0A368YNQ0"/>
<sequence>MTQPAATRSRAGEATAKRQRTIQTKTDQREKSASKPTTKAPQTRARIYPVPPFRKQHLKKPGLEASLDPAPMFDAPFYLGSKNSMARSL</sequence>
<dbReference type="EMBL" id="QPJM01000009">
    <property type="protein sequence ID" value="RCW81851.1"/>
    <property type="molecule type" value="Genomic_DNA"/>
</dbReference>
<protein>
    <submittedName>
        <fullName evidence="2">Uncharacterized protein</fullName>
    </submittedName>
</protein>
<name>A0A368YNQ0_9HYPH</name>
<organism evidence="2 3">
    <name type="scientific">Phyllobacterium bourgognense</name>
    <dbReference type="NCBI Taxonomy" id="314236"/>
    <lineage>
        <taxon>Bacteria</taxon>
        <taxon>Pseudomonadati</taxon>
        <taxon>Pseudomonadota</taxon>
        <taxon>Alphaproteobacteria</taxon>
        <taxon>Hyphomicrobiales</taxon>
        <taxon>Phyllobacteriaceae</taxon>
        <taxon>Phyllobacterium</taxon>
    </lineage>
</organism>
<reference evidence="2 3" key="1">
    <citation type="submission" date="2018-07" db="EMBL/GenBank/DDBJ databases">
        <title>Genomic Encyclopedia of Type Strains, Phase III (KMG-III): the genomes of soil and plant-associated and newly described type strains.</title>
        <authorList>
            <person name="Whitman W."/>
        </authorList>
    </citation>
    <scope>NUCLEOTIDE SEQUENCE [LARGE SCALE GENOMIC DNA]</scope>
    <source>
        <strain evidence="2 3">31-25a</strain>
    </source>
</reference>
<evidence type="ECO:0000313" key="3">
    <source>
        <dbReference type="Proteomes" id="UP000253324"/>
    </source>
</evidence>
<comment type="caution">
    <text evidence="2">The sequence shown here is derived from an EMBL/GenBank/DDBJ whole genome shotgun (WGS) entry which is preliminary data.</text>
</comment>
<gene>
    <name evidence="2" type="ORF">C7476_10933</name>
</gene>
<dbReference type="Proteomes" id="UP000253324">
    <property type="component" value="Unassembled WGS sequence"/>
</dbReference>
<evidence type="ECO:0000313" key="2">
    <source>
        <dbReference type="EMBL" id="RCW81851.1"/>
    </source>
</evidence>
<proteinExistence type="predicted"/>
<feature type="region of interest" description="Disordered" evidence="1">
    <location>
        <begin position="1"/>
        <end position="70"/>
    </location>
</feature>